<dbReference type="RefSeq" id="WP_123235960.1">
    <property type="nucleotide sequence ID" value="NZ_RJVP01000001.1"/>
</dbReference>
<gene>
    <name evidence="1" type="ORF">ED236_00285</name>
</gene>
<reference evidence="1 2" key="1">
    <citation type="submission" date="2018-10" db="EMBL/GenBank/DDBJ databases">
        <authorList>
            <person name="Chen W.-M."/>
        </authorList>
    </citation>
    <scope>NUCLEOTIDE SEQUENCE [LARGE SCALE GENOMIC DNA]</scope>
    <source>
        <strain evidence="1 2">H-5</strain>
    </source>
</reference>
<organism evidence="1 2">
    <name type="scientific">Pseudomethylobacillus aquaticus</name>
    <dbReference type="NCBI Taxonomy" id="2676064"/>
    <lineage>
        <taxon>Bacteria</taxon>
        <taxon>Pseudomonadati</taxon>
        <taxon>Pseudomonadota</taxon>
        <taxon>Betaproteobacteria</taxon>
        <taxon>Nitrosomonadales</taxon>
        <taxon>Methylophilaceae</taxon>
        <taxon>Pseudomethylobacillus</taxon>
    </lineage>
</organism>
<accession>A0A3N0V599</accession>
<evidence type="ECO:0000313" key="2">
    <source>
        <dbReference type="Proteomes" id="UP000275137"/>
    </source>
</evidence>
<dbReference type="Proteomes" id="UP000275137">
    <property type="component" value="Unassembled WGS sequence"/>
</dbReference>
<keyword evidence="2" id="KW-1185">Reference proteome</keyword>
<proteinExistence type="predicted"/>
<name>A0A3N0V599_9PROT</name>
<dbReference type="AlphaFoldDB" id="A0A3N0V599"/>
<protein>
    <submittedName>
        <fullName evidence="1">Uncharacterized protein</fullName>
    </submittedName>
</protein>
<dbReference type="EMBL" id="RJVP01000001">
    <property type="protein sequence ID" value="ROH87966.1"/>
    <property type="molecule type" value="Genomic_DNA"/>
</dbReference>
<evidence type="ECO:0000313" key="1">
    <source>
        <dbReference type="EMBL" id="ROH87966.1"/>
    </source>
</evidence>
<comment type="caution">
    <text evidence="1">The sequence shown here is derived from an EMBL/GenBank/DDBJ whole genome shotgun (WGS) entry which is preliminary data.</text>
</comment>
<sequence length="120" mass="12785">MKDKVPSHNARPFFDTIRDLRRGSFIDECADELQRVVAAVEETGKAGKLVIEIAVSPASKGQGAVKVADKIVAKLPALPAGETIMFVTTDNNLVANMPGQGELLLRSVEDAPTALREVSA</sequence>